<evidence type="ECO:0000256" key="5">
    <source>
        <dbReference type="ARBA" id="ARBA00022679"/>
    </source>
</evidence>
<comment type="cofactor">
    <cofactor evidence="1">
        <name>pyridoxal 5'-phosphate</name>
        <dbReference type="ChEBI" id="CHEBI:597326"/>
    </cofactor>
</comment>
<keyword evidence="8" id="KW-0408">Iron</keyword>
<sequence length="400" mass="41164">MTMKRAYMDHNATTPLRPEARAAVLRALDAIGNPSSVHMEGRAVRALVEGARAEVAALVGARPAEVIFTSGGTEAARLAFHAAKAAQGVERLIVSAIEHDAVLASAEACGLPVEIAPVDQDGQIDLAALGDLLAASDKRTLVAVMLANNETGVVQPIAEVSRLAKSTGAVFLCDAVQAAGKIAVDVSALGADMLMLGGHKIGAPMGVGALVVREDLPFAALAVGGGQERRRRAGSENISGIAGFGAAARIAQAELQTFAQLARLRDRMEAQIAEIAPDAVFPGQNVDRLPNTSCVAAPGLDAETLLMALDLDGIAVSAGAACSSGKIGRPRVLEAMGVDPDLSSGAIRVSLGWSSEPADTDRFVQSWIRVYTRVCAKTDALVNVNVTAGRATSRLAAVES</sequence>
<dbReference type="SUPFAM" id="SSF53383">
    <property type="entry name" value="PLP-dependent transferases"/>
    <property type="match status" value="1"/>
</dbReference>
<keyword evidence="5 12" id="KW-0808">Transferase</keyword>
<dbReference type="Gene3D" id="1.10.260.50">
    <property type="match status" value="1"/>
</dbReference>
<dbReference type="eggNOG" id="COG1104">
    <property type="taxonomic scope" value="Bacteria"/>
</dbReference>
<keyword evidence="13" id="KW-1185">Reference proteome</keyword>
<evidence type="ECO:0000256" key="6">
    <source>
        <dbReference type="ARBA" id="ARBA00022723"/>
    </source>
</evidence>
<dbReference type="Gene3D" id="3.40.640.10">
    <property type="entry name" value="Type I PLP-dependent aspartate aminotransferase-like (Major domain)"/>
    <property type="match status" value="1"/>
</dbReference>
<dbReference type="HOGENOM" id="CLU_003433_0_0_5"/>
<dbReference type="PANTHER" id="PTHR11601:SF34">
    <property type="entry name" value="CYSTEINE DESULFURASE"/>
    <property type="match status" value="1"/>
</dbReference>
<dbReference type="EMBL" id="CP000774">
    <property type="protein sequence ID" value="ABS64868.1"/>
    <property type="molecule type" value="Genomic_DNA"/>
</dbReference>
<accession>A7HY85</accession>
<comment type="similarity">
    <text evidence="3">Belongs to the class-V pyridoxal-phosphate-dependent aminotransferase family. NifS/IscS subfamily.</text>
</comment>
<dbReference type="Pfam" id="PF00266">
    <property type="entry name" value="Aminotran_5"/>
    <property type="match status" value="1"/>
</dbReference>
<evidence type="ECO:0000256" key="3">
    <source>
        <dbReference type="ARBA" id="ARBA00006490"/>
    </source>
</evidence>
<organism evidence="12 13">
    <name type="scientific">Parvibaculum lavamentivorans (strain DS-1 / DSM 13023 / NCIMB 13966)</name>
    <dbReference type="NCBI Taxonomy" id="402881"/>
    <lineage>
        <taxon>Bacteria</taxon>
        <taxon>Pseudomonadati</taxon>
        <taxon>Pseudomonadota</taxon>
        <taxon>Alphaproteobacteria</taxon>
        <taxon>Hyphomicrobiales</taxon>
        <taxon>Parvibaculaceae</taxon>
        <taxon>Parvibaculum</taxon>
    </lineage>
</organism>
<evidence type="ECO:0000256" key="9">
    <source>
        <dbReference type="ARBA" id="ARBA00023014"/>
    </source>
</evidence>
<comment type="function">
    <text evidence="2">Catalyzes the removal of elemental sulfur atoms from cysteine to produce alanine. Seems to participate in the biosynthesis of the nitrogenase metalloclusters by providing the inorganic sulfur required for the Fe-S core formation.</text>
</comment>
<comment type="catalytic activity">
    <reaction evidence="10">
        <text>(sulfur carrier)-H + L-cysteine = (sulfur carrier)-SH + L-alanine</text>
        <dbReference type="Rhea" id="RHEA:43892"/>
        <dbReference type="Rhea" id="RHEA-COMP:14737"/>
        <dbReference type="Rhea" id="RHEA-COMP:14739"/>
        <dbReference type="ChEBI" id="CHEBI:29917"/>
        <dbReference type="ChEBI" id="CHEBI:35235"/>
        <dbReference type="ChEBI" id="CHEBI:57972"/>
        <dbReference type="ChEBI" id="CHEBI:64428"/>
        <dbReference type="EC" id="2.8.1.7"/>
    </reaction>
</comment>
<gene>
    <name evidence="12" type="ordered locus">Plav_3263</name>
</gene>
<dbReference type="GO" id="GO:0008483">
    <property type="term" value="F:transaminase activity"/>
    <property type="evidence" value="ECO:0007669"/>
    <property type="project" value="UniProtKB-KW"/>
</dbReference>
<dbReference type="PANTHER" id="PTHR11601">
    <property type="entry name" value="CYSTEINE DESULFURYLASE FAMILY MEMBER"/>
    <property type="match status" value="1"/>
</dbReference>
<keyword evidence="9" id="KW-0411">Iron-sulfur</keyword>
<evidence type="ECO:0000256" key="2">
    <source>
        <dbReference type="ARBA" id="ARBA00003120"/>
    </source>
</evidence>
<keyword evidence="12" id="KW-0032">Aminotransferase</keyword>
<dbReference type="InterPro" id="IPR000192">
    <property type="entry name" value="Aminotrans_V_dom"/>
</dbReference>
<reference evidence="12 13" key="1">
    <citation type="journal article" date="2011" name="Stand. Genomic Sci.">
        <title>Complete genome sequence of Parvibaculum lavamentivorans type strain (DS-1(T)).</title>
        <authorList>
            <person name="Schleheck D."/>
            <person name="Weiss M."/>
            <person name="Pitluck S."/>
            <person name="Bruce D."/>
            <person name="Land M.L."/>
            <person name="Han S."/>
            <person name="Saunders E."/>
            <person name="Tapia R."/>
            <person name="Detter C."/>
            <person name="Brettin T."/>
            <person name="Han J."/>
            <person name="Woyke T."/>
            <person name="Goodwin L."/>
            <person name="Pennacchio L."/>
            <person name="Nolan M."/>
            <person name="Cook A.M."/>
            <person name="Kjelleberg S."/>
            <person name="Thomas T."/>
        </authorList>
    </citation>
    <scope>NUCLEOTIDE SEQUENCE [LARGE SCALE GENOMIC DNA]</scope>
    <source>
        <strain evidence="13">DS-1 / DSM 13023 / NCIMB 13966</strain>
    </source>
</reference>
<evidence type="ECO:0000256" key="4">
    <source>
        <dbReference type="ARBA" id="ARBA00013558"/>
    </source>
</evidence>
<dbReference type="Gene3D" id="3.90.1150.10">
    <property type="entry name" value="Aspartate Aminotransferase, domain 1"/>
    <property type="match status" value="1"/>
</dbReference>
<evidence type="ECO:0000256" key="7">
    <source>
        <dbReference type="ARBA" id="ARBA00022898"/>
    </source>
</evidence>
<dbReference type="InterPro" id="IPR015424">
    <property type="entry name" value="PyrdxlP-dep_Trfase"/>
</dbReference>
<keyword evidence="6" id="KW-0479">Metal-binding</keyword>
<dbReference type="PIRSF" id="PIRSF005572">
    <property type="entry name" value="NifS"/>
    <property type="match status" value="1"/>
</dbReference>
<evidence type="ECO:0000313" key="13">
    <source>
        <dbReference type="Proteomes" id="UP000006377"/>
    </source>
</evidence>
<dbReference type="InterPro" id="IPR015421">
    <property type="entry name" value="PyrdxlP-dep_Trfase_major"/>
</dbReference>
<dbReference type="RefSeq" id="WP_012112196.1">
    <property type="nucleotide sequence ID" value="NC_009719.1"/>
</dbReference>
<feature type="domain" description="Aminotransferase class V" evidence="11">
    <location>
        <begin position="7"/>
        <end position="363"/>
    </location>
</feature>
<evidence type="ECO:0000256" key="10">
    <source>
        <dbReference type="ARBA" id="ARBA00050776"/>
    </source>
</evidence>
<keyword evidence="7" id="KW-0663">Pyridoxal phosphate</keyword>
<dbReference type="InterPro" id="IPR015422">
    <property type="entry name" value="PyrdxlP-dep_Trfase_small"/>
</dbReference>
<proteinExistence type="inferred from homology"/>
<dbReference type="GO" id="GO:0046872">
    <property type="term" value="F:metal ion binding"/>
    <property type="evidence" value="ECO:0007669"/>
    <property type="project" value="UniProtKB-KW"/>
</dbReference>
<dbReference type="STRING" id="402881.Plav_3263"/>
<dbReference type="KEGG" id="pla:Plav_3263"/>
<protein>
    <recommendedName>
        <fullName evidence="4">Cysteine desulfurase</fullName>
    </recommendedName>
</protein>
<evidence type="ECO:0000256" key="8">
    <source>
        <dbReference type="ARBA" id="ARBA00023004"/>
    </source>
</evidence>
<evidence type="ECO:0000256" key="1">
    <source>
        <dbReference type="ARBA" id="ARBA00001933"/>
    </source>
</evidence>
<name>A7HY85_PARL1</name>
<evidence type="ECO:0000259" key="11">
    <source>
        <dbReference type="Pfam" id="PF00266"/>
    </source>
</evidence>
<dbReference type="GO" id="GO:0031071">
    <property type="term" value="F:cysteine desulfurase activity"/>
    <property type="evidence" value="ECO:0007669"/>
    <property type="project" value="UniProtKB-EC"/>
</dbReference>
<dbReference type="AlphaFoldDB" id="A7HY85"/>
<evidence type="ECO:0000313" key="12">
    <source>
        <dbReference type="EMBL" id="ABS64868.1"/>
    </source>
</evidence>
<dbReference type="Proteomes" id="UP000006377">
    <property type="component" value="Chromosome"/>
</dbReference>
<dbReference type="InterPro" id="IPR016454">
    <property type="entry name" value="Cysteine_dSase"/>
</dbReference>
<dbReference type="GO" id="GO:0051536">
    <property type="term" value="F:iron-sulfur cluster binding"/>
    <property type="evidence" value="ECO:0007669"/>
    <property type="project" value="UniProtKB-KW"/>
</dbReference>